<keyword evidence="4" id="KW-1185">Reference proteome</keyword>
<dbReference type="GO" id="GO:0003723">
    <property type="term" value="F:RNA binding"/>
    <property type="evidence" value="ECO:0007669"/>
    <property type="project" value="TreeGrafter"/>
</dbReference>
<dbReference type="PANTHER" id="PTHR15092:SF42">
    <property type="entry name" value="POLY(A)-SPECIFIC RIBONUCLEASE PARN-LIKE"/>
    <property type="match status" value="1"/>
</dbReference>
<comment type="caution">
    <text evidence="3">The sequence shown here is derived from an EMBL/GenBank/DDBJ whole genome shotgun (WGS) entry which is preliminary data.</text>
</comment>
<dbReference type="Pfam" id="PF04857">
    <property type="entry name" value="CAF1"/>
    <property type="match status" value="1"/>
</dbReference>
<dbReference type="OrthoDB" id="1432093at2759"/>
<sequence>MLQRRLICSRISNTVVQSNPAPSQSKWSVKQVTKSNFSVALEQISTCISDSDFIAVSLKNTGVYSAPWQRILPIDTAHTAYLKAKYAAERFQVLQFAVCPFSTNGSKLIVHPYNFHLFPRDELKIGMPSYNFSCQSSYLTSMAQEGFDFNACIYDGISYLSKSQESAAIDRIRNAAPISCTVQTPSGYTVADSVFAERIKSRVKNWITACKDTNKKPEDTLISSLRKIVSGDELYGCRPCLSIDVCSERQVRLVLKTLKDFVDVIPLLTPAKEGTIRPVRVVLSSSEEDRILLQKELENERKEHNKCLRGFRGVIDLVSDSQKPVVAHNSLNDFTFVHSKFLAPLPSTLDEFRCSLGLVFPNVLDVNHLMKEISPLTKLNNLPTTEVNEVKTLGHDVVKISQLFAKLWSILKIAPKTPEAAMGHFPDAIECYTNSFDPFFTSSHGPANEDVSVWTDNARKISIKNLIFLWGFKGVTSAGKLKNLLCGSHEVFHNEFDVRMVDRSCAVIAFGNPGFSEVLMQLMDSGGICTNTLKEMLADGLRAAGYETYQKVCELGLWEADLASSMEKALEESESFSDAQSKERSRICPNNGEVINLDEL</sequence>
<dbReference type="EMBL" id="MLFT02000013">
    <property type="protein sequence ID" value="PHT30814.1"/>
    <property type="molecule type" value="Genomic_DNA"/>
</dbReference>
<evidence type="ECO:0000256" key="2">
    <source>
        <dbReference type="ARBA" id="ARBA00008372"/>
    </source>
</evidence>
<dbReference type="PANTHER" id="PTHR15092">
    <property type="entry name" value="POLY A -SPECIFIC RIBONUCLEASE/TARGET OF EGR1, MEMBER 1"/>
    <property type="match status" value="1"/>
</dbReference>
<dbReference type="Proteomes" id="UP000224567">
    <property type="component" value="Unassembled WGS sequence"/>
</dbReference>
<proteinExistence type="inferred from homology"/>
<accession>A0A2G2VCU8</accession>
<dbReference type="InterPro" id="IPR012337">
    <property type="entry name" value="RNaseH-like_sf"/>
</dbReference>
<gene>
    <name evidence="3" type="ORF">CQW23_29595</name>
</gene>
<reference evidence="3 4" key="1">
    <citation type="journal article" date="2017" name="Genome Biol.">
        <title>New reference genome sequences of hot pepper reveal the massive evolution of plant disease-resistance genes by retroduplication.</title>
        <authorList>
            <person name="Kim S."/>
            <person name="Park J."/>
            <person name="Yeom S.I."/>
            <person name="Kim Y.M."/>
            <person name="Seo E."/>
            <person name="Kim K.T."/>
            <person name="Kim M.S."/>
            <person name="Lee J.M."/>
            <person name="Cheong K."/>
            <person name="Shin H.S."/>
            <person name="Kim S.B."/>
            <person name="Han K."/>
            <person name="Lee J."/>
            <person name="Park M."/>
            <person name="Lee H.A."/>
            <person name="Lee H.Y."/>
            <person name="Lee Y."/>
            <person name="Oh S."/>
            <person name="Lee J.H."/>
            <person name="Choi E."/>
            <person name="Choi E."/>
            <person name="Lee S.E."/>
            <person name="Jeon J."/>
            <person name="Kim H."/>
            <person name="Choi G."/>
            <person name="Song H."/>
            <person name="Lee J."/>
            <person name="Lee S.C."/>
            <person name="Kwon J.K."/>
            <person name="Lee H.Y."/>
            <person name="Koo N."/>
            <person name="Hong Y."/>
            <person name="Kim R.W."/>
            <person name="Kang W.H."/>
            <person name="Huh J.H."/>
            <person name="Kang B.C."/>
            <person name="Yang T.J."/>
            <person name="Lee Y.H."/>
            <person name="Bennetzen J.L."/>
            <person name="Choi D."/>
        </authorList>
    </citation>
    <scope>NUCLEOTIDE SEQUENCE [LARGE SCALE GENOMIC DNA]</scope>
    <source>
        <strain evidence="4">cv. PBC81</strain>
    </source>
</reference>
<evidence type="ECO:0000256" key="1">
    <source>
        <dbReference type="ARBA" id="ARBA00001968"/>
    </source>
</evidence>
<reference evidence="4" key="2">
    <citation type="journal article" date="2017" name="J. Anim. Genet.">
        <title>Multiple reference genome sequences of hot pepper reveal the massive evolution of plant disease resistance genes by retroduplication.</title>
        <authorList>
            <person name="Kim S."/>
            <person name="Park J."/>
            <person name="Yeom S.-I."/>
            <person name="Kim Y.-M."/>
            <person name="Seo E."/>
            <person name="Kim K.-T."/>
            <person name="Kim M.-S."/>
            <person name="Lee J.M."/>
            <person name="Cheong K."/>
            <person name="Shin H.-S."/>
            <person name="Kim S.-B."/>
            <person name="Han K."/>
            <person name="Lee J."/>
            <person name="Park M."/>
            <person name="Lee H.-A."/>
            <person name="Lee H.-Y."/>
            <person name="Lee Y."/>
            <person name="Oh S."/>
            <person name="Lee J.H."/>
            <person name="Choi E."/>
            <person name="Choi E."/>
            <person name="Lee S.E."/>
            <person name="Jeon J."/>
            <person name="Kim H."/>
            <person name="Choi G."/>
            <person name="Song H."/>
            <person name="Lee J."/>
            <person name="Lee S.-C."/>
            <person name="Kwon J.-K."/>
            <person name="Lee H.-Y."/>
            <person name="Koo N."/>
            <person name="Hong Y."/>
            <person name="Kim R.W."/>
            <person name="Kang W.-H."/>
            <person name="Huh J.H."/>
            <person name="Kang B.-C."/>
            <person name="Yang T.-J."/>
            <person name="Lee Y.-H."/>
            <person name="Bennetzen J.L."/>
            <person name="Choi D."/>
        </authorList>
    </citation>
    <scope>NUCLEOTIDE SEQUENCE [LARGE SCALE GENOMIC DNA]</scope>
    <source>
        <strain evidence="4">cv. PBC81</strain>
    </source>
</reference>
<name>A0A2G2VCU8_CAPBA</name>
<organism evidence="3 4">
    <name type="scientific">Capsicum baccatum</name>
    <name type="common">Peruvian pepper</name>
    <dbReference type="NCBI Taxonomy" id="33114"/>
    <lineage>
        <taxon>Eukaryota</taxon>
        <taxon>Viridiplantae</taxon>
        <taxon>Streptophyta</taxon>
        <taxon>Embryophyta</taxon>
        <taxon>Tracheophyta</taxon>
        <taxon>Spermatophyta</taxon>
        <taxon>Magnoliopsida</taxon>
        <taxon>eudicotyledons</taxon>
        <taxon>Gunneridae</taxon>
        <taxon>Pentapetalae</taxon>
        <taxon>asterids</taxon>
        <taxon>lamiids</taxon>
        <taxon>Solanales</taxon>
        <taxon>Solanaceae</taxon>
        <taxon>Solanoideae</taxon>
        <taxon>Capsiceae</taxon>
        <taxon>Capsicum</taxon>
    </lineage>
</organism>
<dbReference type="STRING" id="33114.A0A2G2VCU8"/>
<dbReference type="InterPro" id="IPR006941">
    <property type="entry name" value="RNase_CAF1"/>
</dbReference>
<dbReference type="GO" id="GO:0000175">
    <property type="term" value="F:3'-5'-RNA exonuclease activity"/>
    <property type="evidence" value="ECO:0007669"/>
    <property type="project" value="TreeGrafter"/>
</dbReference>
<comment type="cofactor">
    <cofactor evidence="1">
        <name>a divalent metal cation</name>
        <dbReference type="ChEBI" id="CHEBI:60240"/>
    </cofactor>
</comment>
<evidence type="ECO:0000313" key="4">
    <source>
        <dbReference type="Proteomes" id="UP000224567"/>
    </source>
</evidence>
<evidence type="ECO:0000313" key="3">
    <source>
        <dbReference type="EMBL" id="PHT30814.1"/>
    </source>
</evidence>
<protein>
    <submittedName>
        <fullName evidence="3">Uncharacterized protein</fullName>
    </submittedName>
</protein>
<comment type="similarity">
    <text evidence="2">Belongs to the CAF1 family.</text>
</comment>
<dbReference type="AlphaFoldDB" id="A0A2G2VCU8"/>
<dbReference type="SUPFAM" id="SSF53098">
    <property type="entry name" value="Ribonuclease H-like"/>
    <property type="match status" value="1"/>
</dbReference>
<dbReference type="InterPro" id="IPR036397">
    <property type="entry name" value="RNaseH_sf"/>
</dbReference>
<dbReference type="InterPro" id="IPR051181">
    <property type="entry name" value="CAF1_poly(A)_ribonucleases"/>
</dbReference>
<dbReference type="Gene3D" id="3.30.420.10">
    <property type="entry name" value="Ribonuclease H-like superfamily/Ribonuclease H"/>
    <property type="match status" value="2"/>
</dbReference>